<dbReference type="Proteomes" id="UP000887540">
    <property type="component" value="Unplaced"/>
</dbReference>
<proteinExistence type="predicted"/>
<name>A0A914EHJ6_9BILA</name>
<dbReference type="WBParaSite" id="ACRNAN_scaffold793.g21759.t1">
    <property type="protein sequence ID" value="ACRNAN_scaffold793.g21759.t1"/>
    <property type="gene ID" value="ACRNAN_scaffold793.g21759"/>
</dbReference>
<reference evidence="2" key="1">
    <citation type="submission" date="2022-11" db="UniProtKB">
        <authorList>
            <consortium name="WormBaseParasite"/>
        </authorList>
    </citation>
    <scope>IDENTIFICATION</scope>
</reference>
<evidence type="ECO:0000313" key="2">
    <source>
        <dbReference type="WBParaSite" id="ACRNAN_scaffold793.g21759.t1"/>
    </source>
</evidence>
<evidence type="ECO:0000313" key="1">
    <source>
        <dbReference type="Proteomes" id="UP000887540"/>
    </source>
</evidence>
<accession>A0A914EHJ6</accession>
<organism evidence="1 2">
    <name type="scientific">Acrobeloides nanus</name>
    <dbReference type="NCBI Taxonomy" id="290746"/>
    <lineage>
        <taxon>Eukaryota</taxon>
        <taxon>Metazoa</taxon>
        <taxon>Ecdysozoa</taxon>
        <taxon>Nematoda</taxon>
        <taxon>Chromadorea</taxon>
        <taxon>Rhabditida</taxon>
        <taxon>Tylenchina</taxon>
        <taxon>Cephalobomorpha</taxon>
        <taxon>Cephaloboidea</taxon>
        <taxon>Cephalobidae</taxon>
        <taxon>Acrobeloides</taxon>
    </lineage>
</organism>
<dbReference type="AlphaFoldDB" id="A0A914EHJ6"/>
<protein>
    <submittedName>
        <fullName evidence="2">Ovule protein</fullName>
    </submittedName>
</protein>
<keyword evidence="1" id="KW-1185">Reference proteome</keyword>
<sequence>MIPFNSILMFFGGSNLPPDCKNTINSPLFTFAFGIWPKLNISCIKIPKDQTSVLWEKMPSVRDSNVSQRKGSFWLDADR</sequence>